<protein>
    <recommendedName>
        <fullName evidence="6">RING-type domain-containing protein</fullName>
    </recommendedName>
</protein>
<sequence>MVTDSNNSFAKTICSICYEDLKPIIEDLQSISICGHVFHELCLQQWFEYCSNEKKRSCPVCKQNCSAQNAGRLYFQSVGDQTESFGDRKAGESGEDPDLLRGEVKSLEGKLSGLNTILEGQMKEIKQLNEELYLYKNELKKEVKLRTDSMEQKVSIQHLLRSKSEELDALKLERIKLQDRNMALAKELVALKLVSDVNLEEDEIFKLASFGNVANNKDTVDILRKSLIIRNKSYKELMAKCNQLGQGEARLCKRLEKAKEKINKLKTRVQELEMVVEVKDNETLRALKPSKKTNCKGFVAEGIQDNSNTFSTSISTVGPKEQHCVPVYVTGSSTSDRENFSFISAISSKERNRITALHEQGNGYYTRDEAALNLSTAVHVILDPDSKHQTREADSTLAKLEAVSDIHGEAKVHKTVNPAGPFGIRTAINIDKSNTLDSATDEGVAVSLDDIREVQPILNIRKDSLSPAPLSRPGDVCFSSGLMGPDGTNRYLGRWCKRGKSKGSVDMQGTSASSGDLIAVGSDGRGGRVKVLRSINQSSLLPALAALVATPVLDGKGNSVSAKKCKYGPKTSNLQSQGCLQIENFFGRASQ</sequence>
<dbReference type="Pfam" id="PF13639">
    <property type="entry name" value="zf-RING_2"/>
    <property type="match status" value="1"/>
</dbReference>
<dbReference type="InterPro" id="IPR011016">
    <property type="entry name" value="Znf_RING-CH"/>
</dbReference>
<proteinExistence type="predicted"/>
<keyword evidence="1" id="KW-0479">Metal-binding</keyword>
<evidence type="ECO:0000259" key="6">
    <source>
        <dbReference type="PROSITE" id="PS50089"/>
    </source>
</evidence>
<feature type="coiled-coil region" evidence="5">
    <location>
        <begin position="111"/>
        <end position="187"/>
    </location>
</feature>
<dbReference type="PANTHER" id="PTHR47344">
    <property type="entry name" value="RING ZINC FINGER PROTEIN-RELATED"/>
    <property type="match status" value="1"/>
</dbReference>
<dbReference type="CDD" id="cd16448">
    <property type="entry name" value="RING-H2"/>
    <property type="match status" value="1"/>
</dbReference>
<comment type="caution">
    <text evidence="7">The sequence shown here is derived from an EMBL/GenBank/DDBJ whole genome shotgun (WGS) entry which is preliminary data.</text>
</comment>
<dbReference type="PROSITE" id="PS50089">
    <property type="entry name" value="ZF_RING_2"/>
    <property type="match status" value="1"/>
</dbReference>
<dbReference type="AlphaFoldDB" id="A0AAV1SC12"/>
<evidence type="ECO:0000256" key="5">
    <source>
        <dbReference type="SAM" id="Coils"/>
    </source>
</evidence>
<dbReference type="Gene3D" id="3.30.40.10">
    <property type="entry name" value="Zinc/RING finger domain, C3HC4 (zinc finger)"/>
    <property type="match status" value="1"/>
</dbReference>
<dbReference type="EMBL" id="CAWUPB010001173">
    <property type="protein sequence ID" value="CAK7348820.1"/>
    <property type="molecule type" value="Genomic_DNA"/>
</dbReference>
<evidence type="ECO:0000256" key="1">
    <source>
        <dbReference type="ARBA" id="ARBA00022723"/>
    </source>
</evidence>
<dbReference type="Proteomes" id="UP001314170">
    <property type="component" value="Unassembled WGS sequence"/>
</dbReference>
<keyword evidence="5" id="KW-0175">Coiled coil</keyword>
<dbReference type="SMART" id="SM00744">
    <property type="entry name" value="RINGv"/>
    <property type="match status" value="1"/>
</dbReference>
<evidence type="ECO:0000313" key="8">
    <source>
        <dbReference type="Proteomes" id="UP001314170"/>
    </source>
</evidence>
<dbReference type="SUPFAM" id="SSF57850">
    <property type="entry name" value="RING/U-box"/>
    <property type="match status" value="1"/>
</dbReference>
<dbReference type="InterPro" id="IPR001841">
    <property type="entry name" value="Znf_RING"/>
</dbReference>
<evidence type="ECO:0000256" key="4">
    <source>
        <dbReference type="PROSITE-ProRule" id="PRU00175"/>
    </source>
</evidence>
<dbReference type="GO" id="GO:0008270">
    <property type="term" value="F:zinc ion binding"/>
    <property type="evidence" value="ECO:0007669"/>
    <property type="project" value="UniProtKB-KW"/>
</dbReference>
<evidence type="ECO:0000256" key="2">
    <source>
        <dbReference type="ARBA" id="ARBA00022771"/>
    </source>
</evidence>
<dbReference type="SMART" id="SM00184">
    <property type="entry name" value="RING"/>
    <property type="match status" value="1"/>
</dbReference>
<feature type="domain" description="RING-type" evidence="6">
    <location>
        <begin position="14"/>
        <end position="62"/>
    </location>
</feature>
<dbReference type="PANTHER" id="PTHR47344:SF1">
    <property type="entry name" value="RING ZINC FINGER PROTEIN-RELATED"/>
    <property type="match status" value="1"/>
</dbReference>
<dbReference type="InterPro" id="IPR013083">
    <property type="entry name" value="Znf_RING/FYVE/PHD"/>
</dbReference>
<organism evidence="7 8">
    <name type="scientific">Dovyalis caffra</name>
    <dbReference type="NCBI Taxonomy" id="77055"/>
    <lineage>
        <taxon>Eukaryota</taxon>
        <taxon>Viridiplantae</taxon>
        <taxon>Streptophyta</taxon>
        <taxon>Embryophyta</taxon>
        <taxon>Tracheophyta</taxon>
        <taxon>Spermatophyta</taxon>
        <taxon>Magnoliopsida</taxon>
        <taxon>eudicotyledons</taxon>
        <taxon>Gunneridae</taxon>
        <taxon>Pentapetalae</taxon>
        <taxon>rosids</taxon>
        <taxon>fabids</taxon>
        <taxon>Malpighiales</taxon>
        <taxon>Salicaceae</taxon>
        <taxon>Flacourtieae</taxon>
        <taxon>Dovyalis</taxon>
    </lineage>
</organism>
<evidence type="ECO:0000256" key="3">
    <source>
        <dbReference type="ARBA" id="ARBA00022833"/>
    </source>
</evidence>
<evidence type="ECO:0000313" key="7">
    <source>
        <dbReference type="EMBL" id="CAK7348820.1"/>
    </source>
</evidence>
<accession>A0AAV1SC12</accession>
<keyword evidence="2 4" id="KW-0863">Zinc-finger</keyword>
<keyword evidence="3" id="KW-0862">Zinc</keyword>
<name>A0AAV1SC12_9ROSI</name>
<gene>
    <name evidence="7" type="ORF">DCAF_LOCUS21528</name>
</gene>
<keyword evidence="8" id="KW-1185">Reference proteome</keyword>
<reference evidence="7 8" key="1">
    <citation type="submission" date="2024-01" db="EMBL/GenBank/DDBJ databases">
        <authorList>
            <person name="Waweru B."/>
        </authorList>
    </citation>
    <scope>NUCLEOTIDE SEQUENCE [LARGE SCALE GENOMIC DNA]</scope>
</reference>
<feature type="coiled-coil region" evidence="5">
    <location>
        <begin position="248"/>
        <end position="282"/>
    </location>
</feature>